<accession>A0AAV6WYK0</accession>
<dbReference type="PANTHER" id="PTHR32278:SF116">
    <property type="entry name" value="F-BOX PROTEIN PP2-B10-LIKE"/>
    <property type="match status" value="1"/>
</dbReference>
<dbReference type="EMBL" id="WHWC01000012">
    <property type="protein sequence ID" value="KAG8372767.1"/>
    <property type="molecule type" value="Genomic_DNA"/>
</dbReference>
<dbReference type="Gene3D" id="1.20.1280.50">
    <property type="match status" value="1"/>
</dbReference>
<feature type="domain" description="F-box" evidence="1">
    <location>
        <begin position="56"/>
        <end position="96"/>
    </location>
</feature>
<dbReference type="PANTHER" id="PTHR32278">
    <property type="entry name" value="F-BOX DOMAIN-CONTAINING PROTEIN"/>
    <property type="match status" value="1"/>
</dbReference>
<reference evidence="2" key="1">
    <citation type="submission" date="2019-10" db="EMBL/GenBank/DDBJ databases">
        <authorList>
            <person name="Zhang R."/>
            <person name="Pan Y."/>
            <person name="Wang J."/>
            <person name="Ma R."/>
            <person name="Yu S."/>
        </authorList>
    </citation>
    <scope>NUCLEOTIDE SEQUENCE</scope>
    <source>
        <strain evidence="2">LA-IB0</strain>
        <tissue evidence="2">Leaf</tissue>
    </source>
</reference>
<name>A0AAV6WYK0_9LAMI</name>
<evidence type="ECO:0000313" key="3">
    <source>
        <dbReference type="Proteomes" id="UP000826271"/>
    </source>
</evidence>
<gene>
    <name evidence="2" type="ORF">BUALT_Bualt12G0101100</name>
</gene>
<protein>
    <recommendedName>
        <fullName evidence="1">F-box domain-containing protein</fullName>
    </recommendedName>
</protein>
<dbReference type="Proteomes" id="UP000826271">
    <property type="component" value="Unassembled WGS sequence"/>
</dbReference>
<sequence>MDPFTRLPNDFVYKILFRTSLLDASRYAVIKSGFKSSVESDIKLQKSSSMDPFRRLSEDCVCEILSRTSQLDASRCAVISKGFNSAVESDIVWHKFLPSDYSEIVSRSVSPVVYRNNKELYFTLCHSPILLDAGKLSFSLEKRSGKKCYMIGAKELSIAWGETPMYWKWPSHTDSRFSEVALLRFVCWLDIRGKIETQMLSPNTLYGAYLVFKLTERAYGLESAKSIVRVVNDEADCDAEERASYVQLQGEGVPVRRGDGWMEIEMGNIYNDEGGDGEVEARLIEIWELHGKSGLIVEGIEFRPKMPPVGF</sequence>
<organism evidence="2 3">
    <name type="scientific">Buddleja alternifolia</name>
    <dbReference type="NCBI Taxonomy" id="168488"/>
    <lineage>
        <taxon>Eukaryota</taxon>
        <taxon>Viridiplantae</taxon>
        <taxon>Streptophyta</taxon>
        <taxon>Embryophyta</taxon>
        <taxon>Tracheophyta</taxon>
        <taxon>Spermatophyta</taxon>
        <taxon>Magnoliopsida</taxon>
        <taxon>eudicotyledons</taxon>
        <taxon>Gunneridae</taxon>
        <taxon>Pentapetalae</taxon>
        <taxon>asterids</taxon>
        <taxon>lamiids</taxon>
        <taxon>Lamiales</taxon>
        <taxon>Scrophulariaceae</taxon>
        <taxon>Buddlejeae</taxon>
        <taxon>Buddleja</taxon>
    </lineage>
</organism>
<dbReference type="AlphaFoldDB" id="A0AAV6WYK0"/>
<dbReference type="CDD" id="cd22162">
    <property type="entry name" value="F-box_AtSKIP3-like"/>
    <property type="match status" value="1"/>
</dbReference>
<evidence type="ECO:0000313" key="2">
    <source>
        <dbReference type="EMBL" id="KAG8372767.1"/>
    </source>
</evidence>
<dbReference type="Pfam" id="PF00646">
    <property type="entry name" value="F-box"/>
    <property type="match status" value="1"/>
</dbReference>
<comment type="caution">
    <text evidence="2">The sequence shown here is derived from an EMBL/GenBank/DDBJ whole genome shotgun (WGS) entry which is preliminary data.</text>
</comment>
<keyword evidence="3" id="KW-1185">Reference proteome</keyword>
<dbReference type="InterPro" id="IPR025886">
    <property type="entry name" value="PP2-like"/>
</dbReference>
<dbReference type="Pfam" id="PF14299">
    <property type="entry name" value="PP2"/>
    <property type="match status" value="1"/>
</dbReference>
<dbReference type="InterPro" id="IPR036047">
    <property type="entry name" value="F-box-like_dom_sf"/>
</dbReference>
<evidence type="ECO:0000259" key="1">
    <source>
        <dbReference type="SMART" id="SM00256"/>
    </source>
</evidence>
<dbReference type="SMART" id="SM00256">
    <property type="entry name" value="FBOX"/>
    <property type="match status" value="1"/>
</dbReference>
<dbReference type="SUPFAM" id="SSF81383">
    <property type="entry name" value="F-box domain"/>
    <property type="match status" value="1"/>
</dbReference>
<proteinExistence type="predicted"/>
<dbReference type="InterPro" id="IPR001810">
    <property type="entry name" value="F-box_dom"/>
</dbReference>